<dbReference type="OrthoDB" id="9794834at2"/>
<dbReference type="GO" id="GO:0003677">
    <property type="term" value="F:DNA binding"/>
    <property type="evidence" value="ECO:0007669"/>
    <property type="project" value="InterPro"/>
</dbReference>
<dbReference type="SUPFAM" id="SSF47413">
    <property type="entry name" value="lambda repressor-like DNA-binding domains"/>
    <property type="match status" value="1"/>
</dbReference>
<gene>
    <name evidence="3" type="ORF">SAMN02745204_00895</name>
</gene>
<name>A0A1M4VAR8_9GAMM</name>
<dbReference type="PROSITE" id="PS50943">
    <property type="entry name" value="HTH_CROC1"/>
    <property type="match status" value="1"/>
</dbReference>
<keyword evidence="4" id="KW-1185">Reference proteome</keyword>
<accession>A0A1M4VAR8</accession>
<dbReference type="RefSeq" id="WP_024892254.1">
    <property type="nucleotide sequence ID" value="NZ_FQUK01000010.1"/>
</dbReference>
<dbReference type="InterPro" id="IPR010982">
    <property type="entry name" value="Lambda_DNA-bd_dom_sf"/>
</dbReference>
<dbReference type="InterPro" id="IPR001387">
    <property type="entry name" value="Cro/C1-type_HTH"/>
</dbReference>
<evidence type="ECO:0000313" key="3">
    <source>
        <dbReference type="EMBL" id="SHE66095.1"/>
    </source>
</evidence>
<dbReference type="SMART" id="SM00530">
    <property type="entry name" value="HTH_XRE"/>
    <property type="match status" value="1"/>
</dbReference>
<proteinExistence type="inferred from homology"/>
<dbReference type="AlphaFoldDB" id="A0A1M4VAR8"/>
<evidence type="ECO:0000259" key="2">
    <source>
        <dbReference type="PROSITE" id="PS50943"/>
    </source>
</evidence>
<dbReference type="PANTHER" id="PTHR43236">
    <property type="entry name" value="ANTITOXIN HIGA1"/>
    <property type="match status" value="1"/>
</dbReference>
<feature type="domain" description="HTH cro/C1-type" evidence="2">
    <location>
        <begin position="6"/>
        <end position="62"/>
    </location>
</feature>
<dbReference type="EMBL" id="FQUK01000010">
    <property type="protein sequence ID" value="SHE66095.1"/>
    <property type="molecule type" value="Genomic_DNA"/>
</dbReference>
<comment type="similarity">
    <text evidence="1">Belongs to the short-chain fatty acyl-CoA assimilation regulator (ScfR) family.</text>
</comment>
<protein>
    <submittedName>
        <fullName evidence="3">Zn-dependent peptidase ImmA, M78 family</fullName>
    </submittedName>
</protein>
<organism evidence="3 4">
    <name type="scientific">Thermomonas hydrothermalis</name>
    <dbReference type="NCBI Taxonomy" id="213588"/>
    <lineage>
        <taxon>Bacteria</taxon>
        <taxon>Pseudomonadati</taxon>
        <taxon>Pseudomonadota</taxon>
        <taxon>Gammaproteobacteria</taxon>
        <taxon>Lysobacterales</taxon>
        <taxon>Lysobacteraceae</taxon>
        <taxon>Thermomonas</taxon>
    </lineage>
</organism>
<evidence type="ECO:0000256" key="1">
    <source>
        <dbReference type="ARBA" id="ARBA00007227"/>
    </source>
</evidence>
<dbReference type="Pfam" id="PF01381">
    <property type="entry name" value="HTH_3"/>
    <property type="match status" value="1"/>
</dbReference>
<dbReference type="PANTHER" id="PTHR43236:SF1">
    <property type="entry name" value="BLL7220 PROTEIN"/>
    <property type="match status" value="1"/>
</dbReference>
<sequence>MFGERLKLARKRSGLSLRGLADAINHAVSAQAIGRYERNEMLPGSATALKLAKALGVPLSYLFSPSEIRLEGVEFRKTAATRAQERAMVEAAVLDSLDRYLLVEDLLEIGSHVWDKPEGAPFKVSDLDDAETAAESVRKAWNLGGDAIPNVTELLEEHGIKVLKLDFPLSVDGLTCRVARPGQEKVPVIVGSVAKSVERRRFTLAHELGHMVMAIDGDLDEEKACQRFASALLMPREDLLFEVGQRRHAFGYAEIIEIKRMYGVSAAALIVRLRDLGVITEGTLQAVFRGIGRTWRKAEPEPLPENEEPRRFQRLVLRALAEDIISLPKAAELLRTSTGEVSRIMSGPAE</sequence>
<dbReference type="Gene3D" id="1.10.10.2910">
    <property type="match status" value="1"/>
</dbReference>
<dbReference type="InterPro" id="IPR010359">
    <property type="entry name" value="IrrE_HExxH"/>
</dbReference>
<dbReference type="STRING" id="213588.SAMN02745204_00895"/>
<reference evidence="4" key="1">
    <citation type="submission" date="2016-11" db="EMBL/GenBank/DDBJ databases">
        <authorList>
            <person name="Varghese N."/>
            <person name="Submissions S."/>
        </authorList>
    </citation>
    <scope>NUCLEOTIDE SEQUENCE [LARGE SCALE GENOMIC DNA]</scope>
    <source>
        <strain evidence="4">DSM 14834</strain>
    </source>
</reference>
<dbReference type="InterPro" id="IPR052345">
    <property type="entry name" value="Rad_response_metalloprotease"/>
</dbReference>
<evidence type="ECO:0000313" key="4">
    <source>
        <dbReference type="Proteomes" id="UP000242857"/>
    </source>
</evidence>
<dbReference type="CDD" id="cd00093">
    <property type="entry name" value="HTH_XRE"/>
    <property type="match status" value="1"/>
</dbReference>
<dbReference type="Proteomes" id="UP000242857">
    <property type="component" value="Unassembled WGS sequence"/>
</dbReference>
<dbReference type="Gene3D" id="1.10.260.40">
    <property type="entry name" value="lambda repressor-like DNA-binding domains"/>
    <property type="match status" value="1"/>
</dbReference>
<dbReference type="Pfam" id="PF06114">
    <property type="entry name" value="Peptidase_M78"/>
    <property type="match status" value="1"/>
</dbReference>